<evidence type="ECO:0000313" key="2">
    <source>
        <dbReference type="Proteomes" id="UP000240258"/>
    </source>
</evidence>
<dbReference type="Gene3D" id="1.10.10.10">
    <property type="entry name" value="Winged helix-like DNA-binding domain superfamily/Winged helix DNA-binding domain"/>
    <property type="match status" value="1"/>
</dbReference>
<organism evidence="1 2">
    <name type="scientific">Fusobacterium mortiferum ATCC 9817</name>
    <dbReference type="NCBI Taxonomy" id="469616"/>
    <lineage>
        <taxon>Bacteria</taxon>
        <taxon>Fusobacteriati</taxon>
        <taxon>Fusobacteriota</taxon>
        <taxon>Fusobacteriia</taxon>
        <taxon>Fusobacteriales</taxon>
        <taxon>Fusobacteriaceae</taxon>
        <taxon>Fusobacterium</taxon>
    </lineage>
</organism>
<dbReference type="Proteomes" id="UP000240258">
    <property type="component" value="Chromosome"/>
</dbReference>
<reference evidence="2" key="1">
    <citation type="journal article" date="2018" name="MSphere">
        <title>Fusobacterium Genomics Using MinION and Illumina Sequencing Enables Genome Completion and Correction.</title>
        <authorList>
            <person name="Todd S.M."/>
            <person name="Settlage R.E."/>
            <person name="Lahmers K.K."/>
            <person name="Slade D.J."/>
        </authorList>
    </citation>
    <scope>NUCLEOTIDE SEQUENCE [LARGE SCALE GENOMIC DNA]</scope>
    <source>
        <strain evidence="2">ATCC 9817</strain>
    </source>
</reference>
<gene>
    <name evidence="1" type="ORF">C4N19_01635</name>
</gene>
<dbReference type="RefSeq" id="WP_005885161.1">
    <property type="nucleotide sequence ID" value="NZ_CP028102.1"/>
</dbReference>
<dbReference type="SUPFAM" id="SSF46785">
    <property type="entry name" value="Winged helix' DNA-binding domain"/>
    <property type="match status" value="1"/>
</dbReference>
<evidence type="ECO:0000313" key="1">
    <source>
        <dbReference type="EMBL" id="AVQ17899.1"/>
    </source>
</evidence>
<sequence length="389" mass="46353">MQKKFVDLSEKDISIQSNKKFSKKEKILLEFLLKNKEKILDNTISISILKIKKLLYLGELENILSFFQKFMEKTILYTIYRLDILERRGSFSILSSYYIEKDSIHLKFTNEFKSIFQKNSYFQKNDFETLIFLQNEYAIALYNLLKFNISINRSLEISISKLKSILNLTDSYDRFFDFEKLILKPAFKEISKVTQKNIEYKKIKNINASNSKIIGLLLEIKDINEQEKINSTNTLIQILEKNLTFLENKQEIWNLIFNTIDNKGGEYIKKNIQYTIEHSPKNNIFLFLTEALTLDYYNNRYKNKIAKFSETFKQIEHIEKKYESIAQLHSDLFKILANLKFNYLTLNPHFLKSLQNLRIVHELEYFDNDFIIFAEYNSTGNSYISLFEN</sequence>
<dbReference type="EMBL" id="CP028102">
    <property type="protein sequence ID" value="AVQ17899.1"/>
    <property type="molecule type" value="Genomic_DNA"/>
</dbReference>
<dbReference type="GeneID" id="62762199"/>
<dbReference type="InterPro" id="IPR036390">
    <property type="entry name" value="WH_DNA-bd_sf"/>
</dbReference>
<name>A0ABM6TUM8_FUSMR</name>
<proteinExistence type="predicted"/>
<dbReference type="Pfam" id="PF21205">
    <property type="entry name" value="Rep3_C"/>
    <property type="match status" value="1"/>
</dbReference>
<dbReference type="InterPro" id="IPR036388">
    <property type="entry name" value="WH-like_DNA-bd_sf"/>
</dbReference>
<protein>
    <submittedName>
        <fullName evidence="1">Replication initiation protein</fullName>
    </submittedName>
</protein>
<accession>A0ABM6TUM8</accession>
<keyword evidence="2" id="KW-1185">Reference proteome</keyword>